<keyword evidence="2" id="KW-1185">Reference proteome</keyword>
<dbReference type="Proteomes" id="UP000807469">
    <property type="component" value="Unassembled WGS sequence"/>
</dbReference>
<comment type="caution">
    <text evidence="1">The sequence shown here is derived from an EMBL/GenBank/DDBJ whole genome shotgun (WGS) entry which is preliminary data.</text>
</comment>
<evidence type="ECO:0000313" key="2">
    <source>
        <dbReference type="Proteomes" id="UP000807469"/>
    </source>
</evidence>
<name>A0A9P5ZEI6_9AGAR</name>
<accession>A0A9P5ZEI6</accession>
<reference evidence="1" key="1">
    <citation type="submission" date="2020-11" db="EMBL/GenBank/DDBJ databases">
        <authorList>
            <consortium name="DOE Joint Genome Institute"/>
            <person name="Ahrendt S."/>
            <person name="Riley R."/>
            <person name="Andreopoulos W."/>
            <person name="Labutti K."/>
            <person name="Pangilinan J."/>
            <person name="Ruiz-Duenas F.J."/>
            <person name="Barrasa J.M."/>
            <person name="Sanchez-Garcia M."/>
            <person name="Camarero S."/>
            <person name="Miyauchi S."/>
            <person name="Serrano A."/>
            <person name="Linde D."/>
            <person name="Babiker R."/>
            <person name="Drula E."/>
            <person name="Ayuso-Fernandez I."/>
            <person name="Pacheco R."/>
            <person name="Padilla G."/>
            <person name="Ferreira P."/>
            <person name="Barriuso J."/>
            <person name="Kellner H."/>
            <person name="Castanera R."/>
            <person name="Alfaro M."/>
            <person name="Ramirez L."/>
            <person name="Pisabarro A.G."/>
            <person name="Kuo A."/>
            <person name="Tritt A."/>
            <person name="Lipzen A."/>
            <person name="He G."/>
            <person name="Yan M."/>
            <person name="Ng V."/>
            <person name="Cullen D."/>
            <person name="Martin F."/>
            <person name="Rosso M.-N."/>
            <person name="Henrissat B."/>
            <person name="Hibbett D."/>
            <person name="Martinez A.T."/>
            <person name="Grigoriev I.V."/>
        </authorList>
    </citation>
    <scope>NUCLEOTIDE SEQUENCE</scope>
    <source>
        <strain evidence="1">CIRM-BRFM 674</strain>
    </source>
</reference>
<organism evidence="1 2">
    <name type="scientific">Pholiota conissans</name>
    <dbReference type="NCBI Taxonomy" id="109636"/>
    <lineage>
        <taxon>Eukaryota</taxon>
        <taxon>Fungi</taxon>
        <taxon>Dikarya</taxon>
        <taxon>Basidiomycota</taxon>
        <taxon>Agaricomycotina</taxon>
        <taxon>Agaricomycetes</taxon>
        <taxon>Agaricomycetidae</taxon>
        <taxon>Agaricales</taxon>
        <taxon>Agaricineae</taxon>
        <taxon>Strophariaceae</taxon>
        <taxon>Pholiota</taxon>
    </lineage>
</organism>
<sequence>MRSQSSNSSDWEADVCFRSGVSKTLETICSHALRLELFLPFKSRTFFRKHLFSSVDTQRSEILGSMFAC</sequence>
<proteinExistence type="predicted"/>
<protein>
    <submittedName>
        <fullName evidence="1">Uncharacterized protein</fullName>
    </submittedName>
</protein>
<evidence type="ECO:0000313" key="1">
    <source>
        <dbReference type="EMBL" id="KAF9484456.1"/>
    </source>
</evidence>
<gene>
    <name evidence="1" type="ORF">BDN70DRAFT_121406</name>
</gene>
<dbReference type="EMBL" id="MU155143">
    <property type="protein sequence ID" value="KAF9484456.1"/>
    <property type="molecule type" value="Genomic_DNA"/>
</dbReference>
<dbReference type="AlphaFoldDB" id="A0A9P5ZEI6"/>